<accession>A0ABW3AXI8</accession>
<dbReference type="GO" id="GO:0016757">
    <property type="term" value="F:glycosyltransferase activity"/>
    <property type="evidence" value="ECO:0007669"/>
    <property type="project" value="UniProtKB-KW"/>
</dbReference>
<dbReference type="PANTHER" id="PTHR45947:SF3">
    <property type="entry name" value="SULFOQUINOVOSYL TRANSFERASE SQD2"/>
    <property type="match status" value="1"/>
</dbReference>
<evidence type="ECO:0000313" key="2">
    <source>
        <dbReference type="EMBL" id="MFD0795034.1"/>
    </source>
</evidence>
<gene>
    <name evidence="2" type="ORF">ACFQZX_15540</name>
</gene>
<dbReference type="Proteomes" id="UP001597010">
    <property type="component" value="Unassembled WGS sequence"/>
</dbReference>
<feature type="domain" description="Glycosyl transferase family 1" evidence="1">
    <location>
        <begin position="200"/>
        <end position="358"/>
    </location>
</feature>
<reference evidence="3" key="1">
    <citation type="journal article" date="2019" name="Int. J. Syst. Evol. Microbiol.">
        <title>The Global Catalogue of Microorganisms (GCM) 10K type strain sequencing project: providing services to taxonomists for standard genome sequencing and annotation.</title>
        <authorList>
            <consortium name="The Broad Institute Genomics Platform"/>
            <consortium name="The Broad Institute Genome Sequencing Center for Infectious Disease"/>
            <person name="Wu L."/>
            <person name="Ma J."/>
        </authorList>
    </citation>
    <scope>NUCLEOTIDE SEQUENCE [LARGE SCALE GENOMIC DNA]</scope>
    <source>
        <strain evidence="3">CCUG 61484</strain>
    </source>
</reference>
<dbReference type="Pfam" id="PF00534">
    <property type="entry name" value="Glycos_transf_1"/>
    <property type="match status" value="1"/>
</dbReference>
<evidence type="ECO:0000313" key="3">
    <source>
        <dbReference type="Proteomes" id="UP001597010"/>
    </source>
</evidence>
<dbReference type="RefSeq" id="WP_377117022.1">
    <property type="nucleotide sequence ID" value="NZ_JBHTHZ010000013.1"/>
</dbReference>
<comment type="caution">
    <text evidence="2">The sequence shown here is derived from an EMBL/GenBank/DDBJ whole genome shotgun (WGS) entry which is preliminary data.</text>
</comment>
<evidence type="ECO:0000259" key="1">
    <source>
        <dbReference type="Pfam" id="PF00534"/>
    </source>
</evidence>
<protein>
    <submittedName>
        <fullName evidence="2">Glycosyltransferase family 4 protein</fullName>
        <ecNumber evidence="2">2.4.-.-</ecNumber>
    </submittedName>
</protein>
<dbReference type="EMBL" id="JBHTHZ010000013">
    <property type="protein sequence ID" value="MFD0795034.1"/>
    <property type="molecule type" value="Genomic_DNA"/>
</dbReference>
<keyword evidence="2" id="KW-0328">Glycosyltransferase</keyword>
<dbReference type="PANTHER" id="PTHR45947">
    <property type="entry name" value="SULFOQUINOVOSYL TRANSFERASE SQD2"/>
    <property type="match status" value="1"/>
</dbReference>
<organism evidence="2 3">
    <name type="scientific">Mucilaginibacter litoreus</name>
    <dbReference type="NCBI Taxonomy" id="1048221"/>
    <lineage>
        <taxon>Bacteria</taxon>
        <taxon>Pseudomonadati</taxon>
        <taxon>Bacteroidota</taxon>
        <taxon>Sphingobacteriia</taxon>
        <taxon>Sphingobacteriales</taxon>
        <taxon>Sphingobacteriaceae</taxon>
        <taxon>Mucilaginibacter</taxon>
    </lineage>
</organism>
<keyword evidence="2" id="KW-0808">Transferase</keyword>
<name>A0ABW3AXI8_9SPHI</name>
<dbReference type="InterPro" id="IPR001296">
    <property type="entry name" value="Glyco_trans_1"/>
</dbReference>
<dbReference type="EC" id="2.4.-.-" evidence="2"/>
<sequence>MKKLAIITTHPIQYYAPVFKLLQQYQRIQIRVFYTWGEASVNKHDPGFNRTVNWDIDLLSGYDYEWVTNTATDAGSHHFNGIINPTLIEQLYKFKPDALLLFGWAYHSHLKVLRHFKNKLPILFRGDSTLLDEKPGIKSILRKIYLRFVYKHIDYALYTGTNNKHYFKKYGLTNAQLVFAPHAVDNNRFAIQRHNEASDFRIKLGINTDDILVLYAGKFEGKKDPLLLLKAFLRLNKPNVHLLFTGNGPLEILLKQHADGHANVHFMGFQNQSCMPVVYQACNVFCLPSKGPAETWGLAVNEAMACGKAVLVSDKVGCAIDLVKGGYNGAVFNSGDENDLFNQLSSLTISAGYLDQLGSNSATLIKDWSFTKLTRSIENLLIDEKH</sequence>
<proteinExistence type="predicted"/>
<dbReference type="SUPFAM" id="SSF53756">
    <property type="entry name" value="UDP-Glycosyltransferase/glycogen phosphorylase"/>
    <property type="match status" value="1"/>
</dbReference>
<keyword evidence="3" id="KW-1185">Reference proteome</keyword>
<dbReference type="Gene3D" id="3.40.50.2000">
    <property type="entry name" value="Glycogen Phosphorylase B"/>
    <property type="match status" value="2"/>
</dbReference>
<dbReference type="InterPro" id="IPR050194">
    <property type="entry name" value="Glycosyltransferase_grp1"/>
</dbReference>
<dbReference type="CDD" id="cd03801">
    <property type="entry name" value="GT4_PimA-like"/>
    <property type="match status" value="1"/>
</dbReference>